<sequence length="113" mass="13227">MVIASQNFEETPKQVIVIGSRRSELVRKFIEFFNDRFLPNYCVLSLDKEKDSWLLSQNEHLRILCESAEEPSVHVCENFTCKLPLTTIDSLKEEFGEKGHFPMLEEVSRVFCR</sequence>
<dbReference type="Proteomes" id="UP001608902">
    <property type="component" value="Unassembled WGS sequence"/>
</dbReference>
<comment type="caution">
    <text evidence="1">The sequence shown here is derived from an EMBL/GenBank/DDBJ whole genome shotgun (WGS) entry which is preliminary data.</text>
</comment>
<protein>
    <submittedName>
        <fullName evidence="1">Uncharacterized protein</fullName>
    </submittedName>
</protein>
<accession>A0ABD6EUS0</accession>
<organism evidence="1 2">
    <name type="scientific">Gnathostoma spinigerum</name>
    <dbReference type="NCBI Taxonomy" id="75299"/>
    <lineage>
        <taxon>Eukaryota</taxon>
        <taxon>Metazoa</taxon>
        <taxon>Ecdysozoa</taxon>
        <taxon>Nematoda</taxon>
        <taxon>Chromadorea</taxon>
        <taxon>Rhabditida</taxon>
        <taxon>Spirurina</taxon>
        <taxon>Gnathostomatomorpha</taxon>
        <taxon>Gnathostomatoidea</taxon>
        <taxon>Gnathostomatidae</taxon>
        <taxon>Gnathostoma</taxon>
    </lineage>
</organism>
<gene>
    <name evidence="1" type="ORF">AB6A40_010402</name>
</gene>
<keyword evidence="2" id="KW-1185">Reference proteome</keyword>
<dbReference type="EMBL" id="JBGFUD010013330">
    <property type="protein sequence ID" value="MFH4983693.1"/>
    <property type="molecule type" value="Genomic_DNA"/>
</dbReference>
<evidence type="ECO:0000313" key="1">
    <source>
        <dbReference type="EMBL" id="MFH4983693.1"/>
    </source>
</evidence>
<name>A0ABD6EUS0_9BILA</name>
<proteinExistence type="predicted"/>
<evidence type="ECO:0000313" key="2">
    <source>
        <dbReference type="Proteomes" id="UP001608902"/>
    </source>
</evidence>
<reference evidence="1 2" key="1">
    <citation type="submission" date="2024-08" db="EMBL/GenBank/DDBJ databases">
        <title>Gnathostoma spinigerum genome.</title>
        <authorList>
            <person name="Gonzalez-Bertolin B."/>
            <person name="Monzon S."/>
            <person name="Zaballos A."/>
            <person name="Jimenez P."/>
            <person name="Dekumyoy P."/>
            <person name="Varona S."/>
            <person name="Cuesta I."/>
            <person name="Sumanam S."/>
            <person name="Adisakwattana P."/>
            <person name="Gasser R.B."/>
            <person name="Hernandez-Gonzalez A."/>
            <person name="Young N.D."/>
            <person name="Perteguer M.J."/>
        </authorList>
    </citation>
    <scope>NUCLEOTIDE SEQUENCE [LARGE SCALE GENOMIC DNA]</scope>
    <source>
        <strain evidence="1">AL3</strain>
        <tissue evidence="1">Liver</tissue>
    </source>
</reference>
<dbReference type="AlphaFoldDB" id="A0ABD6EUS0"/>